<dbReference type="InterPro" id="IPR010499">
    <property type="entry name" value="AraC_E-bd"/>
</dbReference>
<dbReference type="RefSeq" id="WP_239266388.1">
    <property type="nucleotide sequence ID" value="NZ_JAKRCV010000086.1"/>
</dbReference>
<reference evidence="3 4" key="1">
    <citation type="submission" date="2022-02" db="EMBL/GenBank/DDBJ databases">
        <title>Uncovering new skin microbiome diversity through culturing and metagenomics.</title>
        <authorList>
            <person name="Conlan S."/>
            <person name="Deming C."/>
            <person name="Nisc Comparative Sequencing Program N."/>
            <person name="Segre J.A."/>
        </authorList>
    </citation>
    <scope>NUCLEOTIDE SEQUENCE [LARGE SCALE GENOMIC DNA]</scope>
    <source>
        <strain evidence="3 4">ACRQZ</strain>
    </source>
</reference>
<dbReference type="Gene3D" id="1.10.1660.10">
    <property type="match status" value="1"/>
</dbReference>
<protein>
    <submittedName>
        <fullName evidence="3">MerR family transcriptional regulator</fullName>
    </submittedName>
</protein>
<dbReference type="SMART" id="SM00422">
    <property type="entry name" value="HTH_MERR"/>
    <property type="match status" value="1"/>
</dbReference>
<dbReference type="PANTHER" id="PTHR30204">
    <property type="entry name" value="REDOX-CYCLING DRUG-SENSING TRANSCRIPTIONAL ACTIVATOR SOXR"/>
    <property type="match status" value="1"/>
</dbReference>
<dbReference type="Proteomes" id="UP001521931">
    <property type="component" value="Unassembled WGS sequence"/>
</dbReference>
<proteinExistence type="predicted"/>
<dbReference type="Gene3D" id="3.20.80.10">
    <property type="entry name" value="Regulatory factor, effector binding domain"/>
    <property type="match status" value="1"/>
</dbReference>
<evidence type="ECO:0000313" key="4">
    <source>
        <dbReference type="Proteomes" id="UP001521931"/>
    </source>
</evidence>
<dbReference type="SMART" id="SM00871">
    <property type="entry name" value="AraC_E_bind"/>
    <property type="match status" value="1"/>
</dbReference>
<accession>A0ABS9Q6U3</accession>
<evidence type="ECO:0000259" key="2">
    <source>
        <dbReference type="PROSITE" id="PS50937"/>
    </source>
</evidence>
<comment type="caution">
    <text evidence="3">The sequence shown here is derived from an EMBL/GenBank/DDBJ whole genome shotgun (WGS) entry which is preliminary data.</text>
</comment>
<organism evidence="3 4">
    <name type="scientific">Arsenicicoccus bolidensis</name>
    <dbReference type="NCBI Taxonomy" id="229480"/>
    <lineage>
        <taxon>Bacteria</taxon>
        <taxon>Bacillati</taxon>
        <taxon>Actinomycetota</taxon>
        <taxon>Actinomycetes</taxon>
        <taxon>Micrococcales</taxon>
        <taxon>Intrasporangiaceae</taxon>
        <taxon>Arsenicicoccus</taxon>
    </lineage>
</organism>
<gene>
    <name evidence="3" type="ORF">MHL29_17055</name>
</gene>
<keyword evidence="4" id="KW-1185">Reference proteome</keyword>
<dbReference type="SUPFAM" id="SSF55136">
    <property type="entry name" value="Probable bacterial effector-binding domain"/>
    <property type="match status" value="1"/>
</dbReference>
<dbReference type="Pfam" id="PF13411">
    <property type="entry name" value="MerR_1"/>
    <property type="match status" value="1"/>
</dbReference>
<dbReference type="SUPFAM" id="SSF46955">
    <property type="entry name" value="Putative DNA-binding domain"/>
    <property type="match status" value="1"/>
</dbReference>
<dbReference type="InterPro" id="IPR009061">
    <property type="entry name" value="DNA-bd_dom_put_sf"/>
</dbReference>
<dbReference type="InterPro" id="IPR047057">
    <property type="entry name" value="MerR_fam"/>
</dbReference>
<evidence type="ECO:0000313" key="3">
    <source>
        <dbReference type="EMBL" id="MCG7323587.1"/>
    </source>
</evidence>
<sequence>MTLVPIGTFARMTHLSIKRLRHYHDNDVLVAARVDPRTGYRYYDVRQAEDARLVATLRSLDMALPRIAQLVRAAEADRTTLLAGHLDDLQSTLAATGEAVAQVRAMLEPGVEIDVELRHLPPLLALTRAARVERSDIDAWCADAFGALYAQLGARLPAGPGAATYADAFFADDVGEVVAFVPVSEGDDAVTIAGGAYAVAIHEGPFTQVSRTYAALGRHVSAAGIGLAGPIRETYLVGPPTVRDPSRYRTEIAWPISHPPAS</sequence>
<dbReference type="PANTHER" id="PTHR30204:SF97">
    <property type="entry name" value="MERR FAMILY REGULATORY PROTEIN"/>
    <property type="match status" value="1"/>
</dbReference>
<dbReference type="Pfam" id="PF06445">
    <property type="entry name" value="GyrI-like"/>
    <property type="match status" value="1"/>
</dbReference>
<dbReference type="EMBL" id="JAKRCV010000086">
    <property type="protein sequence ID" value="MCG7323587.1"/>
    <property type="molecule type" value="Genomic_DNA"/>
</dbReference>
<name>A0ABS9Q6U3_9MICO</name>
<feature type="domain" description="HTH merR-type" evidence="2">
    <location>
        <begin position="1"/>
        <end position="73"/>
    </location>
</feature>
<dbReference type="InterPro" id="IPR000551">
    <property type="entry name" value="MerR-type_HTH_dom"/>
</dbReference>
<dbReference type="InterPro" id="IPR011256">
    <property type="entry name" value="Reg_factor_effector_dom_sf"/>
</dbReference>
<dbReference type="InterPro" id="IPR029442">
    <property type="entry name" value="GyrI-like"/>
</dbReference>
<dbReference type="PROSITE" id="PS50937">
    <property type="entry name" value="HTH_MERR_2"/>
    <property type="match status" value="1"/>
</dbReference>
<keyword evidence="1" id="KW-0238">DNA-binding</keyword>
<evidence type="ECO:0000256" key="1">
    <source>
        <dbReference type="ARBA" id="ARBA00023125"/>
    </source>
</evidence>